<keyword evidence="2" id="KW-1185">Reference proteome</keyword>
<evidence type="ECO:0008006" key="3">
    <source>
        <dbReference type="Google" id="ProtNLM"/>
    </source>
</evidence>
<accession>A0A448WVQ8</accession>
<dbReference type="EMBL" id="CAAALY010050701">
    <property type="protein sequence ID" value="VEL21324.1"/>
    <property type="molecule type" value="Genomic_DNA"/>
</dbReference>
<comment type="caution">
    <text evidence="1">The sequence shown here is derived from an EMBL/GenBank/DDBJ whole genome shotgun (WGS) entry which is preliminary data.</text>
</comment>
<dbReference type="Proteomes" id="UP000784294">
    <property type="component" value="Unassembled WGS sequence"/>
</dbReference>
<gene>
    <name evidence="1" type="ORF">PXEA_LOCUS14764</name>
</gene>
<dbReference type="InterPro" id="IPR036179">
    <property type="entry name" value="Ig-like_dom_sf"/>
</dbReference>
<proteinExistence type="predicted"/>
<evidence type="ECO:0000313" key="2">
    <source>
        <dbReference type="Proteomes" id="UP000784294"/>
    </source>
</evidence>
<dbReference type="SUPFAM" id="SSF48726">
    <property type="entry name" value="Immunoglobulin"/>
    <property type="match status" value="1"/>
</dbReference>
<organism evidence="1 2">
    <name type="scientific">Protopolystoma xenopodis</name>
    <dbReference type="NCBI Taxonomy" id="117903"/>
    <lineage>
        <taxon>Eukaryota</taxon>
        <taxon>Metazoa</taxon>
        <taxon>Spiralia</taxon>
        <taxon>Lophotrochozoa</taxon>
        <taxon>Platyhelminthes</taxon>
        <taxon>Monogenea</taxon>
        <taxon>Polyopisthocotylea</taxon>
        <taxon>Polystomatidea</taxon>
        <taxon>Polystomatidae</taxon>
        <taxon>Protopolystoma</taxon>
    </lineage>
</organism>
<evidence type="ECO:0000313" key="1">
    <source>
        <dbReference type="EMBL" id="VEL21324.1"/>
    </source>
</evidence>
<dbReference type="AlphaFoldDB" id="A0A448WVQ8"/>
<dbReference type="Gene3D" id="2.60.40.10">
    <property type="entry name" value="Immunoglobulins"/>
    <property type="match status" value="1"/>
</dbReference>
<protein>
    <recommendedName>
        <fullName evidence="3">Immunoglobulin I-set domain-containing protein</fullName>
    </recommendedName>
</protein>
<sequence>MSIKATYGGNSDQIPEVKFLRGNSTDLSNEKRATIKVDPLTKSVTLLLRDVRIEDKGTYSIQLLYGGTICDRSSFQVAINKLEQNEDELGELPSSRRPSGITIREEFDEVSQLIQESLSYTCSAKKRTSCTFLKRFNYLLEIPKIISSVSRQPLASVASILAYSAEFS</sequence>
<name>A0A448WVQ8_9PLAT</name>
<reference evidence="1" key="1">
    <citation type="submission" date="2018-11" db="EMBL/GenBank/DDBJ databases">
        <authorList>
            <consortium name="Pathogen Informatics"/>
        </authorList>
    </citation>
    <scope>NUCLEOTIDE SEQUENCE</scope>
</reference>
<dbReference type="InterPro" id="IPR013783">
    <property type="entry name" value="Ig-like_fold"/>
</dbReference>